<dbReference type="Gene3D" id="1.20.1530.20">
    <property type="match status" value="1"/>
</dbReference>
<dbReference type="GO" id="GO:0015385">
    <property type="term" value="F:sodium:proton antiporter activity"/>
    <property type="evidence" value="ECO:0007669"/>
    <property type="project" value="InterPro"/>
</dbReference>
<evidence type="ECO:0000256" key="2">
    <source>
        <dbReference type="ARBA" id="ARBA00022692"/>
    </source>
</evidence>
<keyword evidence="3 5" id="KW-1133">Transmembrane helix</keyword>
<dbReference type="PANTHER" id="PTHR31382">
    <property type="entry name" value="NA(+)/H(+) ANTIPORTER"/>
    <property type="match status" value="1"/>
</dbReference>
<dbReference type="InterPro" id="IPR038770">
    <property type="entry name" value="Na+/solute_symporter_sf"/>
</dbReference>
<dbReference type="GO" id="GO:0036376">
    <property type="term" value="P:sodium ion export across plasma membrane"/>
    <property type="evidence" value="ECO:0007669"/>
    <property type="project" value="InterPro"/>
</dbReference>
<protein>
    <submittedName>
        <fullName evidence="7">Sodium/proton antiporter, CPA1 family</fullName>
    </submittedName>
</protein>
<feature type="transmembrane region" description="Helical" evidence="5">
    <location>
        <begin position="170"/>
        <end position="189"/>
    </location>
</feature>
<evidence type="ECO:0000259" key="6">
    <source>
        <dbReference type="Pfam" id="PF00999"/>
    </source>
</evidence>
<dbReference type="Pfam" id="PF00999">
    <property type="entry name" value="Na_H_Exchanger"/>
    <property type="match status" value="1"/>
</dbReference>
<evidence type="ECO:0000256" key="3">
    <source>
        <dbReference type="ARBA" id="ARBA00022989"/>
    </source>
</evidence>
<reference evidence="7 8" key="1">
    <citation type="submission" date="2016-10" db="EMBL/GenBank/DDBJ databases">
        <authorList>
            <person name="de Groot N.N."/>
        </authorList>
    </citation>
    <scope>NUCLEOTIDE SEQUENCE [LARGE SCALE GENOMIC DNA]</scope>
    <source>
        <strain evidence="7 8">DSM 19547</strain>
    </source>
</reference>
<accession>A0A1I5MCG5</accession>
<name>A0A1I5MCG5_9RHOB</name>
<evidence type="ECO:0000256" key="1">
    <source>
        <dbReference type="ARBA" id="ARBA00004141"/>
    </source>
</evidence>
<proteinExistence type="predicted"/>
<feature type="transmembrane region" description="Helical" evidence="5">
    <location>
        <begin position="94"/>
        <end position="117"/>
    </location>
</feature>
<evidence type="ECO:0000313" key="8">
    <source>
        <dbReference type="Proteomes" id="UP000199356"/>
    </source>
</evidence>
<gene>
    <name evidence="7" type="ORF">SAMN04488047_102184</name>
</gene>
<feature type="transmembrane region" description="Helical" evidence="5">
    <location>
        <begin position="375"/>
        <end position="393"/>
    </location>
</feature>
<feature type="transmembrane region" description="Helical" evidence="5">
    <location>
        <begin position="30"/>
        <end position="51"/>
    </location>
</feature>
<dbReference type="STRING" id="441119.SAMN04488047_102184"/>
<feature type="transmembrane region" description="Helical" evidence="5">
    <location>
        <begin position="66"/>
        <end position="82"/>
    </location>
</feature>
<feature type="transmembrane region" description="Helical" evidence="5">
    <location>
        <begin position="239"/>
        <end position="268"/>
    </location>
</feature>
<dbReference type="AlphaFoldDB" id="A0A1I5MCG5"/>
<dbReference type="InterPro" id="IPR004712">
    <property type="entry name" value="Na+/H+_antiporter_fungi"/>
</dbReference>
<dbReference type="EMBL" id="FOXA01000002">
    <property type="protein sequence ID" value="SFP06691.1"/>
    <property type="molecule type" value="Genomic_DNA"/>
</dbReference>
<feature type="domain" description="Cation/H+ exchanger transmembrane" evidence="6">
    <location>
        <begin position="16"/>
        <end position="395"/>
    </location>
</feature>
<dbReference type="Proteomes" id="UP000199356">
    <property type="component" value="Unassembled WGS sequence"/>
</dbReference>
<dbReference type="InterPro" id="IPR006153">
    <property type="entry name" value="Cation/H_exchanger_TM"/>
</dbReference>
<feature type="transmembrane region" description="Helical" evidence="5">
    <location>
        <begin position="346"/>
        <end position="363"/>
    </location>
</feature>
<feature type="transmembrane region" description="Helical" evidence="5">
    <location>
        <begin position="314"/>
        <end position="337"/>
    </location>
</feature>
<dbReference type="OrthoDB" id="9810860at2"/>
<organism evidence="7 8">
    <name type="scientific">Tranquillimonas alkanivorans</name>
    <dbReference type="NCBI Taxonomy" id="441119"/>
    <lineage>
        <taxon>Bacteria</taxon>
        <taxon>Pseudomonadati</taxon>
        <taxon>Pseudomonadota</taxon>
        <taxon>Alphaproteobacteria</taxon>
        <taxon>Rhodobacterales</taxon>
        <taxon>Roseobacteraceae</taxon>
        <taxon>Tranquillimonas</taxon>
    </lineage>
</organism>
<comment type="subcellular location">
    <subcellularLocation>
        <location evidence="1">Membrane</location>
        <topology evidence="1">Multi-pass membrane protein</topology>
    </subcellularLocation>
</comment>
<evidence type="ECO:0000256" key="4">
    <source>
        <dbReference type="ARBA" id="ARBA00023136"/>
    </source>
</evidence>
<keyword evidence="2 5" id="KW-0812">Transmembrane</keyword>
<feature type="transmembrane region" description="Helical" evidence="5">
    <location>
        <begin position="196"/>
        <end position="219"/>
    </location>
</feature>
<keyword evidence="8" id="KW-1185">Reference proteome</keyword>
<dbReference type="GO" id="GO:0042391">
    <property type="term" value="P:regulation of membrane potential"/>
    <property type="evidence" value="ECO:0007669"/>
    <property type="project" value="InterPro"/>
</dbReference>
<dbReference type="PANTHER" id="PTHR31382:SF1">
    <property type="entry name" value="SODIUM ION_PROTON EXCHANGER (EUROFUNG)"/>
    <property type="match status" value="1"/>
</dbReference>
<feature type="transmembrane region" description="Helical" evidence="5">
    <location>
        <begin position="6"/>
        <end position="23"/>
    </location>
</feature>
<sequence>MEQLNLAIALCGLIVVATGLVSSKLQNTPLSAPLIALAAGVAAGPFGLNWLNTHGWTSPEPILKEAARFTLAISVFGVGIRTPPQNFTRLARPVGILLTLGMVAMWAVSSAVAWAVLGVAPLMALLLGAIVTPTDPVVASSIVTGNAAERMLPDYLRSTLSLESGANDGLGYLIVMLPILLMTASDAAWSRWLWDVLAVGILLAVAIGVAVGSAGAWLLHRADKAQWVEKHSLLGMSVAMSLMVLAGAHLIGSDGILAAFAAGAAFNVGIDRQEDLEEQQVQEAISKLLNLPIFVLLGAMLPLAAWSADVPRLALFAVAVLLLRRPLAVAACTPFLGGGLQRRDDLFLGWFGPVGVAALYYALLAQEKTGEGLPWHATSFVIAASVAAHGLTSGPGVKLYARRAAPA</sequence>
<evidence type="ECO:0000256" key="5">
    <source>
        <dbReference type="SAM" id="Phobius"/>
    </source>
</evidence>
<dbReference type="GO" id="GO:0120029">
    <property type="term" value="P:proton export across plasma membrane"/>
    <property type="evidence" value="ECO:0007669"/>
    <property type="project" value="InterPro"/>
</dbReference>
<evidence type="ECO:0000313" key="7">
    <source>
        <dbReference type="EMBL" id="SFP06691.1"/>
    </source>
</evidence>
<dbReference type="RefSeq" id="WP_093418295.1">
    <property type="nucleotide sequence ID" value="NZ_FOXA01000002.1"/>
</dbReference>
<keyword evidence="4 5" id="KW-0472">Membrane</keyword>
<feature type="transmembrane region" description="Helical" evidence="5">
    <location>
        <begin position="288"/>
        <end position="308"/>
    </location>
</feature>
<dbReference type="GO" id="GO:0005886">
    <property type="term" value="C:plasma membrane"/>
    <property type="evidence" value="ECO:0007669"/>
    <property type="project" value="InterPro"/>
</dbReference>